<dbReference type="Pfam" id="PF16979">
    <property type="entry name" value="SIN1_PH"/>
    <property type="match status" value="1"/>
</dbReference>
<keyword evidence="4" id="KW-0418">Kinase</keyword>
<evidence type="ECO:0000259" key="2">
    <source>
        <dbReference type="Pfam" id="PF16978"/>
    </source>
</evidence>
<dbReference type="GO" id="GO:0016301">
    <property type="term" value="F:kinase activity"/>
    <property type="evidence" value="ECO:0007669"/>
    <property type="project" value="UniProtKB-KW"/>
</dbReference>
<feature type="domain" description="CRIM" evidence="2">
    <location>
        <begin position="318"/>
        <end position="460"/>
    </location>
</feature>
<evidence type="ECO:0000313" key="5">
    <source>
        <dbReference type="Proteomes" id="UP000269793"/>
    </source>
</evidence>
<dbReference type="OrthoDB" id="241990at2759"/>
<dbReference type="Pfam" id="PF16978">
    <property type="entry name" value="CRIM"/>
    <property type="match status" value="1"/>
</dbReference>
<dbReference type="GO" id="GO:0005737">
    <property type="term" value="C:cytoplasm"/>
    <property type="evidence" value="ECO:0007669"/>
    <property type="project" value="TreeGrafter"/>
</dbReference>
<dbReference type="GO" id="GO:0005546">
    <property type="term" value="F:phosphatidylinositol-4,5-bisphosphate binding"/>
    <property type="evidence" value="ECO:0007669"/>
    <property type="project" value="TreeGrafter"/>
</dbReference>
<organism evidence="4 5">
    <name type="scientific">Malassezia restricta (strain ATCC 96810 / NBRC 103918 / CBS 7877)</name>
    <name type="common">Seborrheic dermatitis infection agent</name>
    <dbReference type="NCBI Taxonomy" id="425264"/>
    <lineage>
        <taxon>Eukaryota</taxon>
        <taxon>Fungi</taxon>
        <taxon>Dikarya</taxon>
        <taxon>Basidiomycota</taxon>
        <taxon>Ustilaginomycotina</taxon>
        <taxon>Malasseziomycetes</taxon>
        <taxon>Malasseziales</taxon>
        <taxon>Malasseziaceae</taxon>
        <taxon>Malassezia</taxon>
    </lineage>
</organism>
<dbReference type="PANTHER" id="PTHR13335">
    <property type="entry name" value="TARGET OF RAPAMYCIN COMPLEX 2 SUBUNIT MAPKAP1"/>
    <property type="match status" value="1"/>
</dbReference>
<protein>
    <submittedName>
        <fullName evidence="4">Stress-activated map kinase-interacting protein 1</fullName>
    </submittedName>
</protein>
<dbReference type="AlphaFoldDB" id="A0A3G2SA59"/>
<keyword evidence="5" id="KW-1185">Reference proteome</keyword>
<dbReference type="EMBL" id="CP033155">
    <property type="protein sequence ID" value="AYO44766.1"/>
    <property type="molecule type" value="Genomic_DNA"/>
</dbReference>
<sequence>MSLGIDHRFTLKELWLRYFEHDRDGAFSRVLTDADIMTYPQDILNSPSCLDHNFRIPLINSDTQDIHSGSLSLNGLPRSPSPPINYKALRYVVNKHLPKESWPYDDQDDAVYSGSYDPDADLLESDIPKIYRKFYGSKDTQHGLDAPIYASPLEHERSTFRSAFETALKPTSFRNEISHKGPYKNDLGSPLRVDLALSDMAITHNDPNNLASYASESFVLGSDSTLGNNEPDFPLLNSSSLAHASMPLGTAVQAESSHDTPQNVKMDDYAREITYIPESIAFSESSHPNDRTHRRGLTLDNDLVFRRVSLSPPVSGPSLLQLSLQHADSSKEDMEFAKYIRIGRNDHDHGFRVLLYYPGQVDPQTKALVSPIQVWVQPESTMEELIGYGVYSFVRKFGRVPMHPKEDKAEALISPRSWMLRMVENGIIDDDFPVIDYGLIVGHFGEHEFALCPVTSGSKQSDTLESTYSIENVTHAPEFSNTKPRAFMMLHIMVVPMANSQIQVQISPDATISNVLEQVCHDCNLGPMDLYALLCQKTAEILSPNEVASKLECTSHNLVLVERTSLGKAFVPARDSHAQAVLEEPKYKTAMDMISSYKAYSVSRRHHIVMGRHERVISLDGEWLHIIRPAEKRVSHAKTTSYLLTSIIQCELNPRLPHVFRLVAHRVHTQDTKRYEFEAEDAVRAQEIVNEINQQRRQ</sequence>
<dbReference type="GO" id="GO:0005886">
    <property type="term" value="C:plasma membrane"/>
    <property type="evidence" value="ECO:0007669"/>
    <property type="project" value="TreeGrafter"/>
</dbReference>
<dbReference type="GO" id="GO:0031932">
    <property type="term" value="C:TORC2 complex"/>
    <property type="evidence" value="ECO:0007669"/>
    <property type="project" value="InterPro"/>
</dbReference>
<accession>A0A3G2SA59</accession>
<dbReference type="PANTHER" id="PTHR13335:SF1">
    <property type="entry name" value="TARGET OF RAPAMYCIN COMPLEX 2 SUBUNIT MAPKAP1"/>
    <property type="match status" value="1"/>
</dbReference>
<feature type="domain" description="SIN1-type PH" evidence="3">
    <location>
        <begin position="596"/>
        <end position="694"/>
    </location>
</feature>
<dbReference type="InterPro" id="IPR031567">
    <property type="entry name" value="CRIM_dom"/>
</dbReference>
<dbReference type="InterPro" id="IPR008828">
    <property type="entry name" value="Sin1/Avo1"/>
</dbReference>
<dbReference type="Gene3D" id="2.30.29.30">
    <property type="entry name" value="Pleckstrin-homology domain (PH domain)/Phosphotyrosine-binding domain (PTB)"/>
    <property type="match status" value="1"/>
</dbReference>
<dbReference type="VEuPathDB" id="FungiDB:DNF11_3816"/>
<keyword evidence="4" id="KW-0808">Transferase</keyword>
<dbReference type="Proteomes" id="UP000269793">
    <property type="component" value="Chromosome VIII"/>
</dbReference>
<evidence type="ECO:0000256" key="1">
    <source>
        <dbReference type="ARBA" id="ARBA00009407"/>
    </source>
</evidence>
<name>A0A3G2SA59_MALR7</name>
<evidence type="ECO:0000313" key="4">
    <source>
        <dbReference type="EMBL" id="AYO44766.1"/>
    </source>
</evidence>
<dbReference type="InterPro" id="IPR011993">
    <property type="entry name" value="PH-like_dom_sf"/>
</dbReference>
<dbReference type="GO" id="GO:0038203">
    <property type="term" value="P:TORC2 signaling"/>
    <property type="evidence" value="ECO:0007669"/>
    <property type="project" value="TreeGrafter"/>
</dbReference>
<proteinExistence type="inferred from homology"/>
<evidence type="ECO:0000259" key="3">
    <source>
        <dbReference type="Pfam" id="PF16979"/>
    </source>
</evidence>
<gene>
    <name evidence="4" type="primary">sin1</name>
    <name evidence="4" type="ORF">DNF11_3816</name>
</gene>
<dbReference type="STRING" id="425264.A0A3G2SA59"/>
<reference evidence="4 5" key="1">
    <citation type="submission" date="2018-10" db="EMBL/GenBank/DDBJ databases">
        <title>Complete genome sequence of Malassezia restricta CBS 7877.</title>
        <authorList>
            <person name="Morand S.C."/>
            <person name="Bertignac M."/>
            <person name="Iltis A."/>
            <person name="Kolder I."/>
            <person name="Pirovano W."/>
            <person name="Jourdain R."/>
            <person name="Clavaud C."/>
        </authorList>
    </citation>
    <scope>NUCLEOTIDE SEQUENCE [LARGE SCALE GENOMIC DNA]</scope>
    <source>
        <strain evidence="4 5">CBS 7877</strain>
    </source>
</reference>
<comment type="similarity">
    <text evidence="1">Belongs to the SIN1 family.</text>
</comment>
<dbReference type="InterPro" id="IPR031313">
    <property type="entry name" value="Sin1_PH_dom"/>
</dbReference>